<evidence type="ECO:0000256" key="4">
    <source>
        <dbReference type="ARBA" id="ARBA00012055"/>
    </source>
</evidence>
<keyword evidence="7 17" id="KW-0808">Transferase</keyword>
<dbReference type="InterPro" id="IPR015912">
    <property type="entry name" value="Phosphofructokinase_CS"/>
</dbReference>
<dbReference type="NCBIfam" id="TIGR02482">
    <property type="entry name" value="PFKA_ATP"/>
    <property type="match status" value="1"/>
</dbReference>
<keyword evidence="10 17" id="KW-0418">Kinase</keyword>
<dbReference type="InterPro" id="IPR022953">
    <property type="entry name" value="ATP_PFK"/>
</dbReference>
<keyword evidence="8" id="KW-0479">Metal-binding</keyword>
<dbReference type="EMBL" id="UOGJ01000119">
    <property type="protein sequence ID" value="VAX37125.1"/>
    <property type="molecule type" value="Genomic_DNA"/>
</dbReference>
<dbReference type="GO" id="GO:0003872">
    <property type="term" value="F:6-phosphofructokinase activity"/>
    <property type="evidence" value="ECO:0007669"/>
    <property type="project" value="UniProtKB-EC"/>
</dbReference>
<comment type="cofactor">
    <cofactor evidence="1">
        <name>Mg(2+)</name>
        <dbReference type="ChEBI" id="CHEBI:18420"/>
    </cofactor>
</comment>
<dbReference type="GO" id="GO:0006002">
    <property type="term" value="P:fructose 6-phosphate metabolic process"/>
    <property type="evidence" value="ECO:0007669"/>
    <property type="project" value="InterPro"/>
</dbReference>
<dbReference type="Gene3D" id="3.40.50.460">
    <property type="entry name" value="Phosphofructokinase domain"/>
    <property type="match status" value="1"/>
</dbReference>
<dbReference type="PANTHER" id="PTHR13697:SF4">
    <property type="entry name" value="ATP-DEPENDENT 6-PHOSPHOFRUCTOKINASE"/>
    <property type="match status" value="1"/>
</dbReference>
<evidence type="ECO:0000256" key="6">
    <source>
        <dbReference type="ARBA" id="ARBA00022533"/>
    </source>
</evidence>
<keyword evidence="12" id="KW-0460">Magnesium</keyword>
<reference evidence="17" key="1">
    <citation type="submission" date="2018-06" db="EMBL/GenBank/DDBJ databases">
        <authorList>
            <person name="Zhirakovskaya E."/>
        </authorList>
    </citation>
    <scope>NUCLEOTIDE SEQUENCE</scope>
</reference>
<dbReference type="PROSITE" id="PS00433">
    <property type="entry name" value="PHOSPHOFRUCTOKINASE"/>
    <property type="match status" value="1"/>
</dbReference>
<dbReference type="GO" id="GO:0042802">
    <property type="term" value="F:identical protein binding"/>
    <property type="evidence" value="ECO:0007669"/>
    <property type="project" value="TreeGrafter"/>
</dbReference>
<evidence type="ECO:0000256" key="12">
    <source>
        <dbReference type="ARBA" id="ARBA00022842"/>
    </source>
</evidence>
<comment type="subcellular location">
    <subcellularLocation>
        <location evidence="2">Cytoplasm</location>
    </subcellularLocation>
</comment>
<keyword evidence="9" id="KW-0547">Nucleotide-binding</keyword>
<evidence type="ECO:0000256" key="7">
    <source>
        <dbReference type="ARBA" id="ARBA00022679"/>
    </source>
</evidence>
<dbReference type="GO" id="GO:0061621">
    <property type="term" value="P:canonical glycolysis"/>
    <property type="evidence" value="ECO:0007669"/>
    <property type="project" value="TreeGrafter"/>
</dbReference>
<organism evidence="17">
    <name type="scientific">hydrothermal vent metagenome</name>
    <dbReference type="NCBI Taxonomy" id="652676"/>
    <lineage>
        <taxon>unclassified sequences</taxon>
        <taxon>metagenomes</taxon>
        <taxon>ecological metagenomes</taxon>
    </lineage>
</organism>
<evidence type="ECO:0000256" key="5">
    <source>
        <dbReference type="ARBA" id="ARBA00022490"/>
    </source>
</evidence>
<evidence type="ECO:0000256" key="14">
    <source>
        <dbReference type="ARBA" id="ARBA00030818"/>
    </source>
</evidence>
<evidence type="ECO:0000256" key="8">
    <source>
        <dbReference type="ARBA" id="ARBA00022723"/>
    </source>
</evidence>
<name>A0A3B1DXQ4_9ZZZZ</name>
<dbReference type="AlphaFoldDB" id="A0A3B1DXQ4"/>
<comment type="pathway">
    <text evidence="3">Carbohydrate degradation; glycolysis; D-glyceraldehyde 3-phosphate and glycerone phosphate from D-glucose: step 3/4.</text>
</comment>
<keyword evidence="11" id="KW-0067">ATP-binding</keyword>
<dbReference type="InterPro" id="IPR012828">
    <property type="entry name" value="PFKA_ATP_prok"/>
</dbReference>
<dbReference type="FunFam" id="3.40.50.450:FF:000001">
    <property type="entry name" value="ATP-dependent 6-phosphofructokinase"/>
    <property type="match status" value="1"/>
</dbReference>
<dbReference type="GO" id="GO:0048029">
    <property type="term" value="F:monosaccharide binding"/>
    <property type="evidence" value="ECO:0007669"/>
    <property type="project" value="TreeGrafter"/>
</dbReference>
<dbReference type="EC" id="2.7.1.11" evidence="4"/>
<dbReference type="InterPro" id="IPR012003">
    <property type="entry name" value="ATP_PFK_prok-type"/>
</dbReference>
<keyword evidence="13" id="KW-0324">Glycolysis</keyword>
<dbReference type="Pfam" id="PF00365">
    <property type="entry name" value="PFK"/>
    <property type="match status" value="1"/>
</dbReference>
<evidence type="ECO:0000256" key="11">
    <source>
        <dbReference type="ARBA" id="ARBA00022840"/>
    </source>
</evidence>
<evidence type="ECO:0000256" key="3">
    <source>
        <dbReference type="ARBA" id="ARBA00004679"/>
    </source>
</evidence>
<evidence type="ECO:0000259" key="16">
    <source>
        <dbReference type="Pfam" id="PF00365"/>
    </source>
</evidence>
<protein>
    <recommendedName>
        <fullName evidence="4">6-phosphofructokinase</fullName>
        <ecNumber evidence="4">2.7.1.11</ecNumber>
    </recommendedName>
    <alternativeName>
        <fullName evidence="14">6-phosphofructokinase isozyme I</fullName>
    </alternativeName>
</protein>
<dbReference type="HAMAP" id="MF_00339">
    <property type="entry name" value="Phosphofructokinase_I_B1"/>
    <property type="match status" value="1"/>
</dbReference>
<dbReference type="InterPro" id="IPR035966">
    <property type="entry name" value="PKF_sf"/>
</dbReference>
<dbReference type="GO" id="GO:0030388">
    <property type="term" value="P:fructose 1,6-bisphosphate metabolic process"/>
    <property type="evidence" value="ECO:0007669"/>
    <property type="project" value="TreeGrafter"/>
</dbReference>
<sequence length="326" mass="35029">MTILPKKIKKIGILTSGGDGPGMNAAIRSVVRYSISQGIEVFGIMRGYAGLLSEEIIPLNHRSVSNIINRGGTILKTARSKEFGEDTGKEKAAEILKKHKIDALIVIGGDGSYKGAAQLYEKFDIPTIGIPGTIDNDLKGTDQTIGCYTAVNTALDAIDKIRDTAHSMERVFIIEVMGNKSGYIAVEVALGAGAEEVIVPERKFNFAQMCQDITNGNKKGKVSWMIVVAEGAGKAYEIANTITTMTGLESRCVVLGHVQRGGVPVGQDRILATRLGAAAVDLIVKGTYGKAVGILQDEINIIDLKDATHKEFRHLDEFCKLVKVLT</sequence>
<dbReference type="GO" id="GO:0005524">
    <property type="term" value="F:ATP binding"/>
    <property type="evidence" value="ECO:0007669"/>
    <property type="project" value="UniProtKB-KW"/>
</dbReference>
<proteinExistence type="inferred from homology"/>
<evidence type="ECO:0000256" key="10">
    <source>
        <dbReference type="ARBA" id="ARBA00022777"/>
    </source>
</evidence>
<keyword evidence="6" id="KW-0021">Allosteric enzyme</keyword>
<evidence type="ECO:0000256" key="15">
    <source>
        <dbReference type="ARBA" id="ARBA00048070"/>
    </source>
</evidence>
<evidence type="ECO:0000256" key="9">
    <source>
        <dbReference type="ARBA" id="ARBA00022741"/>
    </source>
</evidence>
<dbReference type="PRINTS" id="PR00476">
    <property type="entry name" value="PHFRCTKINASE"/>
</dbReference>
<dbReference type="SUPFAM" id="SSF53784">
    <property type="entry name" value="Phosphofructokinase"/>
    <property type="match status" value="1"/>
</dbReference>
<dbReference type="GO" id="GO:0016208">
    <property type="term" value="F:AMP binding"/>
    <property type="evidence" value="ECO:0007669"/>
    <property type="project" value="TreeGrafter"/>
</dbReference>
<feature type="domain" description="Phosphofructokinase" evidence="16">
    <location>
        <begin position="10"/>
        <end position="283"/>
    </location>
</feature>
<evidence type="ECO:0000256" key="2">
    <source>
        <dbReference type="ARBA" id="ARBA00004496"/>
    </source>
</evidence>
<dbReference type="GO" id="GO:0005945">
    <property type="term" value="C:6-phosphofructokinase complex"/>
    <property type="evidence" value="ECO:0007669"/>
    <property type="project" value="TreeGrafter"/>
</dbReference>
<dbReference type="PANTHER" id="PTHR13697">
    <property type="entry name" value="PHOSPHOFRUCTOKINASE"/>
    <property type="match status" value="1"/>
</dbReference>
<dbReference type="PIRSF" id="PIRSF000532">
    <property type="entry name" value="ATP_PFK_prok"/>
    <property type="match status" value="1"/>
</dbReference>
<comment type="catalytic activity">
    <reaction evidence="15">
        <text>beta-D-fructose 6-phosphate + ATP = beta-D-fructose 1,6-bisphosphate + ADP + H(+)</text>
        <dbReference type="Rhea" id="RHEA:16109"/>
        <dbReference type="ChEBI" id="CHEBI:15378"/>
        <dbReference type="ChEBI" id="CHEBI:30616"/>
        <dbReference type="ChEBI" id="CHEBI:32966"/>
        <dbReference type="ChEBI" id="CHEBI:57634"/>
        <dbReference type="ChEBI" id="CHEBI:456216"/>
        <dbReference type="EC" id="2.7.1.11"/>
    </reaction>
</comment>
<dbReference type="GO" id="GO:0070095">
    <property type="term" value="F:fructose-6-phosphate binding"/>
    <property type="evidence" value="ECO:0007669"/>
    <property type="project" value="TreeGrafter"/>
</dbReference>
<dbReference type="Gene3D" id="3.40.50.450">
    <property type="match status" value="1"/>
</dbReference>
<dbReference type="UniPathway" id="UPA00109">
    <property type="reaction ID" value="UER00182"/>
</dbReference>
<dbReference type="InterPro" id="IPR000023">
    <property type="entry name" value="Phosphofructokinase_dom"/>
</dbReference>
<accession>A0A3B1DXQ4</accession>
<evidence type="ECO:0000313" key="17">
    <source>
        <dbReference type="EMBL" id="VAX37125.1"/>
    </source>
</evidence>
<evidence type="ECO:0000256" key="13">
    <source>
        <dbReference type="ARBA" id="ARBA00023152"/>
    </source>
</evidence>
<dbReference type="FunFam" id="3.40.50.460:FF:000002">
    <property type="entry name" value="ATP-dependent 6-phosphofructokinase"/>
    <property type="match status" value="1"/>
</dbReference>
<dbReference type="NCBIfam" id="NF002872">
    <property type="entry name" value="PRK03202.1"/>
    <property type="match status" value="1"/>
</dbReference>
<gene>
    <name evidence="17" type="ORF">MNBD_UNCLBAC01-1628</name>
</gene>
<keyword evidence="5" id="KW-0963">Cytoplasm</keyword>
<dbReference type="GO" id="GO:0046872">
    <property type="term" value="F:metal ion binding"/>
    <property type="evidence" value="ECO:0007669"/>
    <property type="project" value="UniProtKB-KW"/>
</dbReference>
<evidence type="ECO:0000256" key="1">
    <source>
        <dbReference type="ARBA" id="ARBA00001946"/>
    </source>
</evidence>